<dbReference type="NCBIfam" id="TIGR03647">
    <property type="entry name" value="Na_symport_sm"/>
    <property type="match status" value="1"/>
</dbReference>
<evidence type="ECO:0000313" key="5">
    <source>
        <dbReference type="Proteomes" id="UP000275232"/>
    </source>
</evidence>
<evidence type="ECO:0000259" key="3">
    <source>
        <dbReference type="Pfam" id="PF13937"/>
    </source>
</evidence>
<reference evidence="4 5" key="1">
    <citation type="submission" date="2018-11" db="EMBL/GenBank/DDBJ databases">
        <title>Erythrobacter spongiae sp. nov., isolated from a marine sponge.</title>
        <authorList>
            <person name="Zhuang L."/>
            <person name="Luo L."/>
        </authorList>
    </citation>
    <scope>NUCLEOTIDE SEQUENCE [LARGE SCALE GENOMIC DNA]</scope>
    <source>
        <strain evidence="4 5">HN-E23</strain>
    </source>
</reference>
<dbReference type="AlphaFoldDB" id="A0A3N5DNG0"/>
<feature type="transmembrane region" description="Helical" evidence="2">
    <location>
        <begin position="33"/>
        <end position="52"/>
    </location>
</feature>
<feature type="transmembrane region" description="Helical" evidence="2">
    <location>
        <begin position="64"/>
        <end position="87"/>
    </location>
</feature>
<keyword evidence="5" id="KW-1185">Reference proteome</keyword>
<dbReference type="InterPro" id="IPR019886">
    <property type="entry name" value="Na_symporter_ssu"/>
</dbReference>
<protein>
    <submittedName>
        <fullName evidence="4">DUF4212 domain-containing protein</fullName>
    </submittedName>
</protein>
<evidence type="ECO:0000256" key="2">
    <source>
        <dbReference type="SAM" id="Phobius"/>
    </source>
</evidence>
<accession>A0A3N5DNG0</accession>
<comment type="caution">
    <text evidence="4">The sequence shown here is derived from an EMBL/GenBank/DDBJ whole genome shotgun (WGS) entry which is preliminary data.</text>
</comment>
<feature type="region of interest" description="Disordered" evidence="1">
    <location>
        <begin position="1"/>
        <end position="20"/>
    </location>
</feature>
<dbReference type="Pfam" id="PF13937">
    <property type="entry name" value="DUF4212"/>
    <property type="match status" value="1"/>
</dbReference>
<evidence type="ECO:0000256" key="1">
    <source>
        <dbReference type="SAM" id="MobiDB-lite"/>
    </source>
</evidence>
<organism evidence="4 5">
    <name type="scientific">Aurantiacibacter spongiae</name>
    <dbReference type="NCBI Taxonomy" id="2488860"/>
    <lineage>
        <taxon>Bacteria</taxon>
        <taxon>Pseudomonadati</taxon>
        <taxon>Pseudomonadota</taxon>
        <taxon>Alphaproteobacteria</taxon>
        <taxon>Sphingomonadales</taxon>
        <taxon>Erythrobacteraceae</taxon>
        <taxon>Aurantiacibacter</taxon>
    </lineage>
</organism>
<dbReference type="EMBL" id="RPFZ01000001">
    <property type="protein sequence ID" value="RPF72465.1"/>
    <property type="molecule type" value="Genomic_DNA"/>
</dbReference>
<keyword evidence="2" id="KW-0472">Membrane</keyword>
<feature type="domain" description="Sodium symporter small subunit" evidence="3">
    <location>
        <begin position="24"/>
        <end position="100"/>
    </location>
</feature>
<dbReference type="RefSeq" id="WP_123882116.1">
    <property type="nucleotide sequence ID" value="NZ_RPFZ01000001.1"/>
</dbReference>
<keyword evidence="2" id="KW-0812">Transmembrane</keyword>
<gene>
    <name evidence="4" type="ORF">EG799_13140</name>
</gene>
<proteinExistence type="predicted"/>
<keyword evidence="2" id="KW-1133">Transmembrane helix</keyword>
<dbReference type="Proteomes" id="UP000275232">
    <property type="component" value="Unassembled WGS sequence"/>
</dbReference>
<name>A0A3N5DNG0_9SPHN</name>
<sequence>MDETEQHRERVEAEPERSGEDNAAAYWRANLRLVGILLAIWFAVSFGAGILLRDWLDRVHIGGYPLGFWFAQQGSIYVFLILIAVYVRQMRRIERRFDVDD</sequence>
<dbReference type="OrthoDB" id="9797746at2"/>
<evidence type="ECO:0000313" key="4">
    <source>
        <dbReference type="EMBL" id="RPF72465.1"/>
    </source>
</evidence>